<evidence type="ECO:0000313" key="1">
    <source>
        <dbReference type="EMBL" id="OSS41256.1"/>
    </source>
</evidence>
<dbReference type="STRING" id="1562698.DESAMIL20_809"/>
<gene>
    <name evidence="1" type="ORF">DESAMIL20_809</name>
</gene>
<protein>
    <submittedName>
        <fullName evidence="1">4-hydroxyphenylacetate 3-monooxygenase</fullName>
        <ecNumber evidence="1">1.14.14.9</ecNumber>
    </submittedName>
</protein>
<dbReference type="EMBL" id="MDSU01000018">
    <property type="protein sequence ID" value="OSS41256.1"/>
    <property type="molecule type" value="Genomic_DNA"/>
</dbReference>
<evidence type="ECO:0000313" key="2">
    <source>
        <dbReference type="Proteomes" id="UP000194141"/>
    </source>
</evidence>
<dbReference type="EC" id="1.14.14.9" evidence="1"/>
<sequence length="55" mass="5989">MICGVAASNEIFLLPGGVYGEADKDFAVAYVVPRYIEGLTIVETTRPSDLRGAWR</sequence>
<accession>A0A1X4XUP0</accession>
<keyword evidence="1" id="KW-0560">Oxidoreductase</keyword>
<comment type="caution">
    <text evidence="1">The sequence shown here is derived from an EMBL/GenBank/DDBJ whole genome shotgun (WGS) entry which is preliminary data.</text>
</comment>
<dbReference type="Proteomes" id="UP000194141">
    <property type="component" value="Unassembled WGS sequence"/>
</dbReference>
<dbReference type="GO" id="GO:0052881">
    <property type="term" value="F:4-hydroxyphenylacetate 3-monooxygenase activity"/>
    <property type="evidence" value="ECO:0007669"/>
    <property type="project" value="UniProtKB-EC"/>
</dbReference>
<reference evidence="1 2" key="1">
    <citation type="journal article" date="2017" name="Front. Microbiol.">
        <title>Genome Sequence of Desulfurella amilsii Strain TR1 and Comparative Genomics of Desulfurellaceae Family.</title>
        <authorList>
            <person name="Florentino A.P."/>
            <person name="Stams A.J."/>
            <person name="Sanchez-Andrea I."/>
        </authorList>
    </citation>
    <scope>NUCLEOTIDE SEQUENCE [LARGE SCALE GENOMIC DNA]</scope>
    <source>
        <strain evidence="1 2">TR1</strain>
    </source>
</reference>
<dbReference type="AlphaFoldDB" id="A0A1X4XUP0"/>
<name>A0A1X4XUP0_9BACT</name>
<proteinExistence type="predicted"/>
<keyword evidence="2" id="KW-1185">Reference proteome</keyword>
<organism evidence="1 2">
    <name type="scientific">Desulfurella amilsii</name>
    <dbReference type="NCBI Taxonomy" id="1562698"/>
    <lineage>
        <taxon>Bacteria</taxon>
        <taxon>Pseudomonadati</taxon>
        <taxon>Campylobacterota</taxon>
        <taxon>Desulfurellia</taxon>
        <taxon>Desulfurellales</taxon>
        <taxon>Desulfurellaceae</taxon>
        <taxon>Desulfurella</taxon>
    </lineage>
</organism>
<keyword evidence="1" id="KW-0503">Monooxygenase</keyword>